<organism evidence="4">
    <name type="scientific">Echinostoma caproni</name>
    <dbReference type="NCBI Taxonomy" id="27848"/>
    <lineage>
        <taxon>Eukaryota</taxon>
        <taxon>Metazoa</taxon>
        <taxon>Spiralia</taxon>
        <taxon>Lophotrochozoa</taxon>
        <taxon>Platyhelminthes</taxon>
        <taxon>Trematoda</taxon>
        <taxon>Digenea</taxon>
        <taxon>Plagiorchiida</taxon>
        <taxon>Echinostomata</taxon>
        <taxon>Echinostomatoidea</taxon>
        <taxon>Echinostomatidae</taxon>
        <taxon>Echinostoma</taxon>
    </lineage>
</organism>
<dbReference type="EMBL" id="UZAN01060046">
    <property type="protein sequence ID" value="VDP92549.1"/>
    <property type="molecule type" value="Genomic_DNA"/>
</dbReference>
<feature type="domain" description="Endonuclease/exonuclease/phosphatase" evidence="1">
    <location>
        <begin position="2"/>
        <end position="116"/>
    </location>
</feature>
<dbReference type="Pfam" id="PF14529">
    <property type="entry name" value="Exo_endo_phos_2"/>
    <property type="match status" value="1"/>
</dbReference>
<evidence type="ECO:0000313" key="3">
    <source>
        <dbReference type="Proteomes" id="UP000272942"/>
    </source>
</evidence>
<reference evidence="2 3" key="2">
    <citation type="submission" date="2018-11" db="EMBL/GenBank/DDBJ databases">
        <authorList>
            <consortium name="Pathogen Informatics"/>
        </authorList>
    </citation>
    <scope>NUCLEOTIDE SEQUENCE [LARGE SCALE GENOMIC DNA]</scope>
    <source>
        <strain evidence="2 3">Egypt</strain>
    </source>
</reference>
<dbReference type="GO" id="GO:0007508">
    <property type="term" value="P:larval heart development"/>
    <property type="evidence" value="ECO:0007669"/>
    <property type="project" value="TreeGrafter"/>
</dbReference>
<dbReference type="Proteomes" id="UP000272942">
    <property type="component" value="Unassembled WGS sequence"/>
</dbReference>
<dbReference type="Gene3D" id="3.60.10.10">
    <property type="entry name" value="Endonuclease/exonuclease/phosphatase"/>
    <property type="match status" value="1"/>
</dbReference>
<dbReference type="PANTHER" id="PTHR33395">
    <property type="entry name" value="TRANSCRIPTASE, PUTATIVE-RELATED-RELATED"/>
    <property type="match status" value="1"/>
</dbReference>
<evidence type="ECO:0000313" key="2">
    <source>
        <dbReference type="EMBL" id="VDP92549.1"/>
    </source>
</evidence>
<dbReference type="AlphaFoldDB" id="A0A183B7U2"/>
<protein>
    <submittedName>
        <fullName evidence="4">Endo/exonuclease/phosphatase domain-containing protein</fullName>
    </submittedName>
</protein>
<gene>
    <name evidence="2" type="ORF">ECPE_LOCUS15277</name>
</gene>
<sequence length="199" mass="23034">MSIACVYRGPGATHSEDQQTIQALDNLARNSTRLVVMGDFNLRYVDWELGRCPRGSGESYLKWIQSRALYQHVKENTRYREGQQPSLLDLIITAQEEEGQSLEYHPPIGKSDHLLIKMTLQLKLPRRREGMCRNFGRIDVYVLRSKAAKLRWHSSEPDADLEEIWSIIRNNLMNLEDELAPLTHKGSRKKPPQWHATVN</sequence>
<proteinExistence type="predicted"/>
<dbReference type="GO" id="GO:0031012">
    <property type="term" value="C:extracellular matrix"/>
    <property type="evidence" value="ECO:0007669"/>
    <property type="project" value="TreeGrafter"/>
</dbReference>
<dbReference type="SUPFAM" id="SSF56219">
    <property type="entry name" value="DNase I-like"/>
    <property type="match status" value="1"/>
</dbReference>
<name>A0A183B7U2_9TREM</name>
<keyword evidence="3" id="KW-1185">Reference proteome</keyword>
<accession>A0A183B7U2</accession>
<dbReference type="GO" id="GO:0003824">
    <property type="term" value="F:catalytic activity"/>
    <property type="evidence" value="ECO:0007669"/>
    <property type="project" value="InterPro"/>
</dbReference>
<dbReference type="GO" id="GO:0061343">
    <property type="term" value="P:cell adhesion involved in heart morphogenesis"/>
    <property type="evidence" value="ECO:0007669"/>
    <property type="project" value="TreeGrafter"/>
</dbReference>
<dbReference type="WBParaSite" id="ECPE_0001531701-mRNA-1">
    <property type="protein sequence ID" value="ECPE_0001531701-mRNA-1"/>
    <property type="gene ID" value="ECPE_0001531701"/>
</dbReference>
<dbReference type="InterPro" id="IPR036691">
    <property type="entry name" value="Endo/exonu/phosph_ase_sf"/>
</dbReference>
<evidence type="ECO:0000313" key="4">
    <source>
        <dbReference type="WBParaSite" id="ECPE_0001531701-mRNA-1"/>
    </source>
</evidence>
<dbReference type="OrthoDB" id="6285797at2759"/>
<reference evidence="4" key="1">
    <citation type="submission" date="2016-06" db="UniProtKB">
        <authorList>
            <consortium name="WormBaseParasite"/>
        </authorList>
    </citation>
    <scope>IDENTIFICATION</scope>
</reference>
<dbReference type="InterPro" id="IPR005135">
    <property type="entry name" value="Endo/exonuclease/phosphatase"/>
</dbReference>
<dbReference type="PANTHER" id="PTHR33395:SF22">
    <property type="entry name" value="REVERSE TRANSCRIPTASE DOMAIN-CONTAINING PROTEIN"/>
    <property type="match status" value="1"/>
</dbReference>
<evidence type="ECO:0000259" key="1">
    <source>
        <dbReference type="Pfam" id="PF14529"/>
    </source>
</evidence>